<evidence type="ECO:0000256" key="4">
    <source>
        <dbReference type="ARBA" id="ARBA00022837"/>
    </source>
</evidence>
<dbReference type="InterPro" id="IPR013320">
    <property type="entry name" value="ConA-like_dom_sf"/>
</dbReference>
<keyword evidence="2" id="KW-0479">Metal-binding</keyword>
<keyword evidence="5" id="KW-1015">Disulfide bond</keyword>
<dbReference type="InterPro" id="IPR001434">
    <property type="entry name" value="OmcB-like_DUF11"/>
</dbReference>
<dbReference type="SUPFAM" id="SSF51126">
    <property type="entry name" value="Pectin lyase-like"/>
    <property type="match status" value="1"/>
</dbReference>
<dbReference type="InterPro" id="IPR006558">
    <property type="entry name" value="LamG-like"/>
</dbReference>
<sequence length="2018" mass="215714">MDQNDGPLDIYSGTEPNLPLLEPTNHINFTEQFLPIDTGLLIVNDESNVYSVIAFGGGIGRETVWDGFTVSGGFAVEQNTDLYFSNELFYSGGGLNCAGCSATFRNMRFEGNFSMLQGGGVSVYSSGNPLFVNTVFYGNAAGGYIPGLIGGQGGVVRFYTSNGIIIDNPFLESGEGGAIYVHSGNPEIINSTLFGNLSRGSGHHIRSLAPFSLKNSVVWGRGSLMPPEGSDPPVWAGSSDFHVSSGVMKHSVLESPCPSGVSCEVITTVNPLLDEDLRIDSEESSAVNFGSNAFLPPDTDDLNGNNNTTEPLPYDAAGNPRIQQVIIDAGAFESPFGDISPSVAAVSPGQRVEINVPGASSNTQVSINNVPVDQIEVLSSARIAFIVPEGATTGLIDIVTPDMSFSSTNELVITPGSGGRALRASGNGSVDIPANEAVSNRSFSISFWMRVTDPGQFNGDIISYGTNFEGWVLEKNPESNISPLRFRERRLDSQNLLNAPDSPNFLAGDWHHVVLTLNWAEIPGSVPQINLFVDNLQTHMSGTTFTVRDLGLVVGSGNGFEIDNLMIWNRALVASEVADIRRKHLKLSPYEPEADGLVASYRFDADNPTTVYDYAGRNNGIISDNISRTEFSGAPVATTISNPAGPEGAQISISVPEYQAFSTGVPDGAPVPVTRAGEAYGFEVPEAQARRMPVHWTVFANAKQPASITIDYSDITFPDAGILKVIYRRSAGSPWVPAPGSWVHDPAQSTFSLNSLAPLPTGEYSITDAPLVSLFASVRPRAQFAAPGEQVRFLVEMQNSGIDPAIEASTVSLDFQGLENITFSGGTLNNGIWTVSSLAAGASETLEITATRATDEGAAGLTLSADNTGSSVQNANQIAQIFDPVYETGQHINISNMHLTAEASPDVMGILDADFTIEGWIKRKAVGSSYPIISQLNAQNTNILRIGITNFRPILEFNGSRLASGFVTQSNTWYHLAFTFNKSTGERKIFVNGIQQASDITSSGPILLDSPLIIGGWHSESNRNTIEGFDGFIHNLRIWNAPLTRDEILQRKHQHIPENDPLLASLMADFRFTEGQGVQAFDYAGGNLLSSPQDDIWGAREGVLFGNQSAVATQENPAAVGQPGATLTVSDVSDREVLLHLSGRPDGPDRTPADTGESFAETFAGFVTGRPNVTWSLSTTPGDTLQADLELAYGALSLSEEPAERLFVLYRTGPDQDWDFDEGWNHHPDTKTFTRSGDVLAGEYSIISIPTARLAIETEILELGDPDENGFRIRLTATNTGLDTPAQTTVATLASRTGAFLNLQAEGNGFDTETLSWNVPDLGAGQSVSVILSGTFNDNIPVALSSEITGTEVFNLSTQVQRTAGLILAKAPYAAGSTVAPQFDLLPGVSGTDFGLVNSSFTVEAWVRPNTISGDQAILGQAMPGNPDNRTLHLILRNGRVHMGFFGDDLQGQTDVPAQQWSHVAFTYDVTTNSRVVYLNGVADGSDTSGGPFLGEGTVFIGRWNDGNFLNGQFDELRIWNRVRSPEEIRQNMHRTISQSEPDFQDLTAYYRFDEGEGTIAHDLRGGFHATIAGSLENAWQISAAPVGQQAVVVTAGTAAQVGVAGSSLGLSGLTGSDAGLYSFGLAGSDLRTAANAGGSFSALEDQGIDARTSVGWGVRAGDDSEGTLTLTFDGFDAESPVLQSPGLLYRPAADQPWELQSDSLWVKSIAQNTFTFTGELASGEYVLAPFPFLNAPYAGTTPGWRMVGAPGAFARYDNVLADIWTQGFPGASAGDDGDPNVFIYDEGARSWVPPASATNILGTTSDTGFRSTGRTAIVYFFEDQLPFNVRYAGLFNAEETQLTLPATVLTEDDGFQGWHLVSNPFPFPIDWTRVVADGLNEVAPPIFIYDADTFDGMGGYRVHYGFNIPGLPGQIQHDGIIPPFQGFFIRTAQIDGTPGTLTFRPSHRPVNGGGGGQLFRQGDEEEPEAPLHLLLSVENADGSQARSSLLKIEQTDEAEQAGQVLSELGMPASLVWG</sequence>
<dbReference type="SMART" id="SM00560">
    <property type="entry name" value="LamGL"/>
    <property type="match status" value="2"/>
</dbReference>
<dbReference type="InterPro" id="IPR051360">
    <property type="entry name" value="Neuronal_Pentraxin_Related"/>
</dbReference>
<dbReference type="InterPro" id="IPR011050">
    <property type="entry name" value="Pectin_lyase_fold/virulence"/>
</dbReference>
<evidence type="ECO:0000313" key="8">
    <source>
        <dbReference type="Proteomes" id="UP000254808"/>
    </source>
</evidence>
<dbReference type="SUPFAM" id="SSF49899">
    <property type="entry name" value="Concanavalin A-like lectins/glucanases"/>
    <property type="match status" value="3"/>
</dbReference>
<dbReference type="GO" id="GO:0030246">
    <property type="term" value="F:carbohydrate binding"/>
    <property type="evidence" value="ECO:0007669"/>
    <property type="project" value="UniProtKB-KW"/>
</dbReference>
<feature type="domain" description="LamG-like jellyroll fold" evidence="6">
    <location>
        <begin position="1399"/>
        <end position="1527"/>
    </location>
</feature>
<evidence type="ECO:0000256" key="3">
    <source>
        <dbReference type="ARBA" id="ARBA00022729"/>
    </source>
</evidence>
<evidence type="ECO:0000259" key="6">
    <source>
        <dbReference type="SMART" id="SM00560"/>
    </source>
</evidence>
<keyword evidence="7" id="KW-0430">Lectin</keyword>
<dbReference type="PANTHER" id="PTHR19277">
    <property type="entry name" value="PENTRAXIN"/>
    <property type="match status" value="1"/>
</dbReference>
<dbReference type="Pfam" id="PF01345">
    <property type="entry name" value="DUF11"/>
    <property type="match status" value="1"/>
</dbReference>
<protein>
    <submittedName>
        <fullName evidence="7">Concanavalin A-like lectin/glucanases superfamily protein</fullName>
    </submittedName>
</protein>
<dbReference type="GO" id="GO:0046872">
    <property type="term" value="F:metal ion binding"/>
    <property type="evidence" value="ECO:0007669"/>
    <property type="project" value="UniProtKB-KW"/>
</dbReference>
<evidence type="ECO:0000256" key="2">
    <source>
        <dbReference type="ARBA" id="ARBA00022723"/>
    </source>
</evidence>
<dbReference type="Pfam" id="PF13229">
    <property type="entry name" value="Beta_helix"/>
    <property type="match status" value="1"/>
</dbReference>
<accession>A0A345ULE2</accession>
<dbReference type="OrthoDB" id="2582440at2"/>
<dbReference type="EMBL" id="CP027806">
    <property type="protein sequence ID" value="AXJ01294.1"/>
    <property type="molecule type" value="Genomic_DNA"/>
</dbReference>
<dbReference type="RefSeq" id="WP_114984500.1">
    <property type="nucleotide sequence ID" value="NZ_CP027806.1"/>
</dbReference>
<dbReference type="Pfam" id="PF13385">
    <property type="entry name" value="Laminin_G_3"/>
    <property type="match status" value="3"/>
</dbReference>
<dbReference type="Gene3D" id="2.60.40.10">
    <property type="entry name" value="Immunoglobulins"/>
    <property type="match status" value="1"/>
</dbReference>
<organism evidence="7 8">
    <name type="scientific">Cyclonatronum proteinivorum</name>
    <dbReference type="NCBI Taxonomy" id="1457365"/>
    <lineage>
        <taxon>Bacteria</taxon>
        <taxon>Pseudomonadati</taxon>
        <taxon>Balneolota</taxon>
        <taxon>Balneolia</taxon>
        <taxon>Balneolales</taxon>
        <taxon>Cyclonatronaceae</taxon>
        <taxon>Cyclonatronum</taxon>
    </lineage>
</organism>
<dbReference type="PANTHER" id="PTHR19277:SF125">
    <property type="entry name" value="B6"/>
    <property type="match status" value="1"/>
</dbReference>
<dbReference type="Proteomes" id="UP000254808">
    <property type="component" value="Chromosome"/>
</dbReference>
<evidence type="ECO:0000256" key="1">
    <source>
        <dbReference type="ARBA" id="ARBA00001913"/>
    </source>
</evidence>
<keyword evidence="3" id="KW-0732">Signal</keyword>
<name>A0A345ULE2_9BACT</name>
<gene>
    <name evidence="7" type="ORF">CYPRO_2044</name>
</gene>
<keyword evidence="8" id="KW-1185">Reference proteome</keyword>
<dbReference type="InterPro" id="IPR039448">
    <property type="entry name" value="Beta_helix"/>
</dbReference>
<proteinExistence type="predicted"/>
<dbReference type="InterPro" id="IPR013783">
    <property type="entry name" value="Ig-like_fold"/>
</dbReference>
<dbReference type="KEGG" id="cprv:CYPRO_2044"/>
<comment type="cofactor">
    <cofactor evidence="1">
        <name>Ca(2+)</name>
        <dbReference type="ChEBI" id="CHEBI:29108"/>
    </cofactor>
</comment>
<evidence type="ECO:0000256" key="5">
    <source>
        <dbReference type="ARBA" id="ARBA00023157"/>
    </source>
</evidence>
<dbReference type="Gene3D" id="2.60.120.200">
    <property type="match status" value="3"/>
</dbReference>
<evidence type="ECO:0000313" key="7">
    <source>
        <dbReference type="EMBL" id="AXJ01294.1"/>
    </source>
</evidence>
<feature type="domain" description="LamG-like jellyroll fold" evidence="6">
    <location>
        <begin position="913"/>
        <end position="1046"/>
    </location>
</feature>
<keyword evidence="4" id="KW-0106">Calcium</keyword>
<reference evidence="7 8" key="1">
    <citation type="submission" date="2018-03" db="EMBL/GenBank/DDBJ databases">
        <title>Phenotypic and genomic properties of Cyclonatronum proteinivorum gen. nov., sp. nov., a haloalkaliphilic bacteroidete from soda lakes possessing Na+-translocating rhodopsin.</title>
        <authorList>
            <person name="Toshchakov S.V."/>
            <person name="Korzhenkov A."/>
            <person name="Samarov N.I."/>
            <person name="Kublanov I.V."/>
            <person name="Muntyan M.S."/>
            <person name="Sorokin D.Y."/>
        </authorList>
    </citation>
    <scope>NUCLEOTIDE SEQUENCE [LARGE SCALE GENOMIC DNA]</scope>
    <source>
        <strain evidence="7 8">Omega</strain>
    </source>
</reference>